<proteinExistence type="inferred from homology"/>
<evidence type="ECO:0000256" key="5">
    <source>
        <dbReference type="HAMAP-Rule" id="MF_00686"/>
    </source>
</evidence>
<dbReference type="NCBIfam" id="NF003817">
    <property type="entry name" value="PRK05408.1"/>
    <property type="match status" value="1"/>
</dbReference>
<dbReference type="EMBL" id="LR217713">
    <property type="protein sequence ID" value="VFP81785.1"/>
    <property type="molecule type" value="Genomic_DNA"/>
</dbReference>
<dbReference type="HAMAP" id="MF_00686">
    <property type="entry name" value="Fe_traffic_YggX"/>
    <property type="match status" value="1"/>
</dbReference>
<gene>
    <name evidence="6" type="primary">yggX</name>
    <name evidence="6" type="ORF">ERCICURV3402_115</name>
</gene>
<accession>A0A451D7P9</accession>
<dbReference type="InterPro" id="IPR007457">
    <property type="entry name" value="Fe_traffick_prot_YggX"/>
</dbReference>
<dbReference type="AlphaFoldDB" id="A0A451D7P9"/>
<reference evidence="6 7" key="1">
    <citation type="submission" date="2019-02" db="EMBL/GenBank/DDBJ databases">
        <authorList>
            <person name="Manzano-Marin A."/>
            <person name="Manzano-Marin A."/>
        </authorList>
    </citation>
    <scope>NUCLEOTIDE SEQUENCE [LARGE SCALE GENOMIC DNA]</scope>
    <source>
        <strain evidence="6 7">ErCicurvipes</strain>
    </source>
</reference>
<evidence type="ECO:0000256" key="4">
    <source>
        <dbReference type="ARBA" id="ARBA00070403"/>
    </source>
</evidence>
<dbReference type="GO" id="GO:0034599">
    <property type="term" value="P:cellular response to oxidative stress"/>
    <property type="evidence" value="ECO:0007669"/>
    <property type="project" value="TreeGrafter"/>
</dbReference>
<sequence>MSRIIFCTFLQRSAEGLDYQIYPGDIGKRIFTEISKKAWFQWVNKQTMLINENKLNLLNKNDREVLEKEMIQFLFNRDSVPH</sequence>
<dbReference type="OrthoDB" id="9804318at2"/>
<dbReference type="InterPro" id="IPR036766">
    <property type="entry name" value="Fe_traffick_prot_YggX_sf"/>
</dbReference>
<dbReference type="SUPFAM" id="SSF111148">
    <property type="entry name" value="YggX-like"/>
    <property type="match status" value="1"/>
</dbReference>
<comment type="function">
    <text evidence="2">Could be a mediator in iron transactions between iron acquisition and iron-requiring processes, such as synthesis and/or repair of Fe-S clusters in biosynthetic enzymes. Necessary to maintain high levels of aconitase under oxidative stress.</text>
</comment>
<dbReference type="GO" id="GO:0005829">
    <property type="term" value="C:cytosol"/>
    <property type="evidence" value="ECO:0007669"/>
    <property type="project" value="TreeGrafter"/>
</dbReference>
<dbReference type="GO" id="GO:0005506">
    <property type="term" value="F:iron ion binding"/>
    <property type="evidence" value="ECO:0007669"/>
    <property type="project" value="UniProtKB-UniRule"/>
</dbReference>
<comment type="subunit">
    <text evidence="5">Monomer.</text>
</comment>
<dbReference type="PANTHER" id="PTHR36965:SF1">
    <property type="entry name" value="FE(2+)-TRAFFICKING PROTEIN-RELATED"/>
    <property type="match status" value="1"/>
</dbReference>
<dbReference type="PIRSF" id="PIRSF029827">
    <property type="entry name" value="Fe_traffic_YggX"/>
    <property type="match status" value="1"/>
</dbReference>
<keyword evidence="1 5" id="KW-0408">Iron</keyword>
<comment type="similarity">
    <text evidence="3 5">Belongs to the Fe(2+)-trafficking protein family.</text>
</comment>
<protein>
    <recommendedName>
        <fullName evidence="4 5">Probable Fe(2+)-trafficking protein</fullName>
    </recommendedName>
</protein>
<dbReference type="PANTHER" id="PTHR36965">
    <property type="entry name" value="FE(2+)-TRAFFICKING PROTEIN-RELATED"/>
    <property type="match status" value="1"/>
</dbReference>
<dbReference type="Proteomes" id="UP000294441">
    <property type="component" value="Chromosome 1"/>
</dbReference>
<dbReference type="Pfam" id="PF04362">
    <property type="entry name" value="Iron_traffic"/>
    <property type="match status" value="1"/>
</dbReference>
<dbReference type="RefSeq" id="WP_157992438.1">
    <property type="nucleotide sequence ID" value="NZ_LR217713.1"/>
</dbReference>
<evidence type="ECO:0000313" key="7">
    <source>
        <dbReference type="Proteomes" id="UP000294441"/>
    </source>
</evidence>
<evidence type="ECO:0000256" key="3">
    <source>
        <dbReference type="ARBA" id="ARBA00061679"/>
    </source>
</evidence>
<dbReference type="GeneID" id="66304393"/>
<dbReference type="Gene3D" id="1.10.3880.10">
    <property type="entry name" value="Fe(II) trafficking protein YggX"/>
    <property type="match status" value="1"/>
</dbReference>
<evidence type="ECO:0000256" key="1">
    <source>
        <dbReference type="ARBA" id="ARBA00023004"/>
    </source>
</evidence>
<evidence type="ECO:0000256" key="2">
    <source>
        <dbReference type="ARBA" id="ARBA00053793"/>
    </source>
</evidence>
<evidence type="ECO:0000313" key="6">
    <source>
        <dbReference type="EMBL" id="VFP81785.1"/>
    </source>
</evidence>
<organism evidence="6 7">
    <name type="scientific">Candidatus Erwinia haradaeae</name>
    <dbReference type="NCBI Taxonomy" id="1922217"/>
    <lineage>
        <taxon>Bacteria</taxon>
        <taxon>Pseudomonadati</taxon>
        <taxon>Pseudomonadota</taxon>
        <taxon>Gammaproteobacteria</taxon>
        <taxon>Enterobacterales</taxon>
        <taxon>Erwiniaceae</taxon>
        <taxon>Erwinia</taxon>
    </lineage>
</organism>
<dbReference type="FunFam" id="1.10.3880.10:FF:000001">
    <property type="entry name" value="Probable Fe(2+)-trafficking protein"/>
    <property type="match status" value="1"/>
</dbReference>
<name>A0A451D7P9_9GAMM</name>